<dbReference type="SUPFAM" id="SSF50475">
    <property type="entry name" value="FMN-binding split barrel"/>
    <property type="match status" value="1"/>
</dbReference>
<dbReference type="PANTHER" id="PTHR33798:SF5">
    <property type="entry name" value="FLAVIN REDUCTASE LIKE DOMAIN-CONTAINING PROTEIN"/>
    <property type="match status" value="1"/>
</dbReference>
<dbReference type="OrthoDB" id="9794638at2"/>
<dbReference type="Gene3D" id="2.30.110.10">
    <property type="entry name" value="Electron Transport, Fmn-binding Protein, Chain A"/>
    <property type="match status" value="1"/>
</dbReference>
<reference evidence="6 7" key="1">
    <citation type="submission" date="2019-05" db="EMBL/GenBank/DDBJ databases">
        <authorList>
            <person name="Narsing Rao M.P."/>
            <person name="Li W.J."/>
        </authorList>
    </citation>
    <scope>NUCLEOTIDE SEQUENCE [LARGE SCALE GENOMIC DNA]</scope>
    <source>
        <strain evidence="6 7">SYSU_K30003</strain>
    </source>
</reference>
<dbReference type="GO" id="GO:0016646">
    <property type="term" value="F:oxidoreductase activity, acting on the CH-NH group of donors, NAD or NADP as acceptor"/>
    <property type="evidence" value="ECO:0007669"/>
    <property type="project" value="UniProtKB-ARBA"/>
</dbReference>
<organism evidence="6 7">
    <name type="scientific">Paenibacillus antri</name>
    <dbReference type="NCBI Taxonomy" id="2582848"/>
    <lineage>
        <taxon>Bacteria</taxon>
        <taxon>Bacillati</taxon>
        <taxon>Bacillota</taxon>
        <taxon>Bacilli</taxon>
        <taxon>Bacillales</taxon>
        <taxon>Paenibacillaceae</taxon>
        <taxon>Paenibacillus</taxon>
    </lineage>
</organism>
<dbReference type="SMART" id="SM00903">
    <property type="entry name" value="Flavin_Reduct"/>
    <property type="match status" value="1"/>
</dbReference>
<dbReference type="InterPro" id="IPR012349">
    <property type="entry name" value="Split_barrel_FMN-bd"/>
</dbReference>
<comment type="cofactor">
    <cofactor evidence="1">
        <name>FMN</name>
        <dbReference type="ChEBI" id="CHEBI:58210"/>
    </cofactor>
</comment>
<gene>
    <name evidence="6" type="ORF">FE782_17445</name>
</gene>
<proteinExistence type="inferred from homology"/>
<dbReference type="EMBL" id="VCIW01000012">
    <property type="protein sequence ID" value="TLS50838.1"/>
    <property type="molecule type" value="Genomic_DNA"/>
</dbReference>
<dbReference type="AlphaFoldDB" id="A0A5R9GBS9"/>
<accession>A0A5R9GBS9</accession>
<dbReference type="RefSeq" id="WP_138195524.1">
    <property type="nucleotide sequence ID" value="NZ_VCIW01000012.1"/>
</dbReference>
<evidence type="ECO:0000256" key="2">
    <source>
        <dbReference type="ARBA" id="ARBA00022630"/>
    </source>
</evidence>
<feature type="domain" description="Flavin reductase like" evidence="5">
    <location>
        <begin position="20"/>
        <end position="175"/>
    </location>
</feature>
<evidence type="ECO:0000256" key="1">
    <source>
        <dbReference type="ARBA" id="ARBA00001917"/>
    </source>
</evidence>
<keyword evidence="7" id="KW-1185">Reference proteome</keyword>
<name>A0A5R9GBS9_9BACL</name>
<dbReference type="Proteomes" id="UP000309676">
    <property type="component" value="Unassembled WGS sequence"/>
</dbReference>
<evidence type="ECO:0000256" key="3">
    <source>
        <dbReference type="ARBA" id="ARBA00022643"/>
    </source>
</evidence>
<comment type="caution">
    <text evidence="6">The sequence shown here is derived from an EMBL/GenBank/DDBJ whole genome shotgun (WGS) entry which is preliminary data.</text>
</comment>
<comment type="similarity">
    <text evidence="4">Belongs to the flavoredoxin family.</text>
</comment>
<evidence type="ECO:0000313" key="6">
    <source>
        <dbReference type="EMBL" id="TLS50838.1"/>
    </source>
</evidence>
<keyword evidence="3" id="KW-0288">FMN</keyword>
<dbReference type="Pfam" id="PF01613">
    <property type="entry name" value="Flavin_Reduct"/>
    <property type="match status" value="1"/>
</dbReference>
<sequence>MISIDPAQRTARDNYKLLIGSIVPRPIAFVTTVSDRGVLNAAPFSYFSIVSSVPPMISISVQRKSGIMKDTARNAIGAGAFVVHIVDETNVEAVNRTAAGLPPDESEVTYAALTPVASEAIAVPGVREAKIRMECVLEKALELGGTDAEPACDLLIGRVVRFHLAEEVYQGGYILADRLQPVSRLAGNDYAALGKTFTLERPQ</sequence>
<protein>
    <submittedName>
        <fullName evidence="6">Flavin reductase family protein</fullName>
    </submittedName>
</protein>
<dbReference type="GO" id="GO:0010181">
    <property type="term" value="F:FMN binding"/>
    <property type="evidence" value="ECO:0007669"/>
    <property type="project" value="InterPro"/>
</dbReference>
<evidence type="ECO:0000259" key="5">
    <source>
        <dbReference type="SMART" id="SM00903"/>
    </source>
</evidence>
<dbReference type="InterPro" id="IPR002563">
    <property type="entry name" value="Flavin_Rdtase-like_dom"/>
</dbReference>
<keyword evidence="2" id="KW-0285">Flavoprotein</keyword>
<dbReference type="PANTHER" id="PTHR33798">
    <property type="entry name" value="FLAVOPROTEIN OXYGENASE"/>
    <property type="match status" value="1"/>
</dbReference>
<evidence type="ECO:0000313" key="7">
    <source>
        <dbReference type="Proteomes" id="UP000309676"/>
    </source>
</evidence>
<evidence type="ECO:0000256" key="4">
    <source>
        <dbReference type="ARBA" id="ARBA00038054"/>
    </source>
</evidence>